<accession>A0A0M6XWP4</accession>
<evidence type="ECO:0000313" key="3">
    <source>
        <dbReference type="Proteomes" id="UP000048926"/>
    </source>
</evidence>
<evidence type="ECO:0000313" key="2">
    <source>
        <dbReference type="EMBL" id="CTQ42271.1"/>
    </source>
</evidence>
<keyword evidence="1" id="KW-1133">Transmembrane helix</keyword>
<dbReference type="STRING" id="187304.B0E33_26660"/>
<dbReference type="AlphaFoldDB" id="A0A0M6XWP4"/>
<proteinExistence type="predicted"/>
<name>A0A0M6XWP4_9HYPH</name>
<keyword evidence="1" id="KW-0812">Transmembrane</keyword>
<keyword evidence="3" id="KW-1185">Reference proteome</keyword>
<feature type="transmembrane region" description="Helical" evidence="1">
    <location>
        <begin position="35"/>
        <end position="53"/>
    </location>
</feature>
<organism evidence="2 3">
    <name type="scientific">Roseibium aggregatum</name>
    <dbReference type="NCBI Taxonomy" id="187304"/>
    <lineage>
        <taxon>Bacteria</taxon>
        <taxon>Pseudomonadati</taxon>
        <taxon>Pseudomonadota</taxon>
        <taxon>Alphaproteobacteria</taxon>
        <taxon>Hyphomicrobiales</taxon>
        <taxon>Stappiaceae</taxon>
        <taxon>Roseibium</taxon>
    </lineage>
</organism>
<gene>
    <name evidence="2" type="ORF">LAL4801_00697</name>
</gene>
<protein>
    <submittedName>
        <fullName evidence="2">Uncharacterized protein</fullName>
    </submittedName>
</protein>
<evidence type="ECO:0000256" key="1">
    <source>
        <dbReference type="SAM" id="Phobius"/>
    </source>
</evidence>
<dbReference type="Proteomes" id="UP000048926">
    <property type="component" value="Unassembled WGS sequence"/>
</dbReference>
<dbReference type="EMBL" id="CXST01000001">
    <property type="protein sequence ID" value="CTQ42271.1"/>
    <property type="molecule type" value="Genomic_DNA"/>
</dbReference>
<dbReference type="OrthoDB" id="7677493at2"/>
<keyword evidence="1" id="KW-0472">Membrane</keyword>
<sequence length="138" mass="14534">MRSTTTIDRTATAIAVRPFAFQAKAIDPAGQFKMAAIFVLALLTMIAAGMMSMHPSKASQAEGLTSLATQGLASTKSDRAVQIPASKACETQAWGAWSEDCAAALTGANRVRNVSFVTVEKTAPTVNETILARYPVVN</sequence>
<reference evidence="3" key="1">
    <citation type="submission" date="2015-07" db="EMBL/GenBank/DDBJ databases">
        <authorList>
            <person name="Rodrigo-Torres Lidia"/>
            <person name="Arahal R.David."/>
        </authorList>
    </citation>
    <scope>NUCLEOTIDE SEQUENCE [LARGE SCALE GENOMIC DNA]</scope>
    <source>
        <strain evidence="3">CECT 4801</strain>
    </source>
</reference>
<dbReference type="RefSeq" id="WP_055654256.1">
    <property type="nucleotide sequence ID" value="NZ_CXST01000001.1"/>
</dbReference>